<gene>
    <name evidence="2" type="ordered locus">bpr_I2045</name>
</gene>
<dbReference type="GO" id="GO:0009116">
    <property type="term" value="P:nucleoside metabolic process"/>
    <property type="evidence" value="ECO:0007669"/>
    <property type="project" value="InterPro"/>
</dbReference>
<dbReference type="Proteomes" id="UP000001299">
    <property type="component" value="Chromosome 1"/>
</dbReference>
<reference evidence="2 3" key="1">
    <citation type="journal article" date="2010" name="PLoS ONE">
        <title>The glycobiome of the rumen bacterium Butyrivibrio proteoclasticus B316(T) highlights adaptation to a polysaccharide-rich environment.</title>
        <authorList>
            <person name="Kelly W.J."/>
            <person name="Leahy S.C."/>
            <person name="Altermann E."/>
            <person name="Yeoman C.J."/>
            <person name="Dunne J.C."/>
            <person name="Kong Z."/>
            <person name="Pacheco D.M."/>
            <person name="Li D."/>
            <person name="Noel S.J."/>
            <person name="Moon C.D."/>
            <person name="Cookson A.L."/>
            <person name="Attwood G.T."/>
        </authorList>
    </citation>
    <scope>NUCLEOTIDE SEQUENCE [LARGE SCALE GENOMIC DNA]</scope>
    <source>
        <strain evidence="3">ATCC 51982 / DSM 14932 / B316</strain>
    </source>
</reference>
<dbReference type="InterPro" id="IPR029057">
    <property type="entry name" value="PRTase-like"/>
</dbReference>
<dbReference type="EMBL" id="CP001810">
    <property type="protein sequence ID" value="ADL34779.1"/>
    <property type="molecule type" value="Genomic_DNA"/>
</dbReference>
<keyword evidence="3" id="KW-1185">Reference proteome</keyword>
<dbReference type="eggNOG" id="COG0775">
    <property type="taxonomic scope" value="Bacteria"/>
</dbReference>
<dbReference type="GO" id="GO:0008782">
    <property type="term" value="F:adenosylhomocysteine nucleosidase activity"/>
    <property type="evidence" value="ECO:0007669"/>
    <property type="project" value="TreeGrafter"/>
</dbReference>
<dbReference type="Pfam" id="PF01048">
    <property type="entry name" value="PNP_UDP_1"/>
    <property type="match status" value="1"/>
</dbReference>
<dbReference type="GO" id="GO:0005829">
    <property type="term" value="C:cytosol"/>
    <property type="evidence" value="ECO:0007669"/>
    <property type="project" value="TreeGrafter"/>
</dbReference>
<dbReference type="Gene3D" id="3.40.50.2020">
    <property type="match status" value="1"/>
</dbReference>
<dbReference type="GO" id="GO:0019284">
    <property type="term" value="P:L-methionine salvage from S-adenosylmethionine"/>
    <property type="evidence" value="ECO:0007669"/>
    <property type="project" value="TreeGrafter"/>
</dbReference>
<dbReference type="HOGENOM" id="CLU_254969_0_0_9"/>
<dbReference type="PANTHER" id="PTHR46832:SF1">
    <property type="entry name" value="5'-METHYLTHIOADENOSINE_S-ADENOSYLHOMOCYSTEINE NUCLEOSIDASE"/>
    <property type="match status" value="1"/>
</dbReference>
<sequence>MYLCIIMGDANMGNEVLSKNGHKESSDSNVRIDRLLNCFDSDTQTELLDFCRKISETQADVYFLMARKASCFFYCLEELGLISFNGYVTSERILDMDTSWLCDKEVIIIDDAIVSGTSINRTINRLVEAKVKSINVYVLSVNKKWFQPDMLTDNTGKSYLYPNCNVATNEDCISLCYRVVKSILLQPRPYDIDFPLFNRFDVKSTNFSRFINLVGWNSYDVSTPEQRNNEIYSVTFIPTKNAIKEFELIENCSISNCALIKIRTYITHKEKNKDFYSISVLPMVVFDKVNIETIEEVFSNITKDNEIHAEDFFDITSKLRLVQYYYSYKLALFWNTFLPEDIGVDLSVIQIEQKNLRFIFPPEIDSEVKDLCRNSMNRILPQIHFGRSESLSGEYKSVIDGVDYISTEARLIEPFLDLYYNKEIPCRQLVLDKGKDAFKDERYQEILQRLNKGISVGDLLSTIYYVRDYYDCVTKVSLFIDRSVDMGIIVPITQTKDGFVFRAFRHGEDVLFGEKEETLYSYFLYEFQEESNKDSEKRTITHIAAEKLIVLFTELGIKKEILSTYLSNFSINPNDDNSRILRVKTYLKGPVAIVATKVEHAPTKYIPYITSEDKSTWLTQVFSKKGLISDGDRSGYRVNEPDTSAIGLKELTDVQLPAILLGRVCNKNEDTGVVYGDQELTKIATCLTRENCIKAVAAELNICKHNFSFTSEPGSKNANEKAYEALNSALMKLKAFETGEAAKLIKDVNFASKSDNITWKNMFSEVFEEKNTIADETLKEDLSSLYYRSKYVAVYLLCLFVLRKKVHFLNLKKKTNNKAYGEFFKLQKIEDECIEFCDDKNRYFDEFSEIKKLYENTKKQIEKCYSIEGTKVIVENYIGSHLIEEIYSTISFLLRITKDLLDDICCVLGQSGKIHKLVRYNHVLYLTYKVSNLQQERAVWNNINICTSYANGKRNDAHLVELPEKYNPDIILDESERAVWFIAIGNAGAEALAILTLNLSFCLKDVVPLKFTYLGDIENSYAIKEGNNSNGEFICNSFYDYAMTLPSAIFFTDWKKNQISIVLEKSLEKNNRYIQYLEDPRTQRKEQFKYKRCESTEKIIDEKPTQIINYESRFMYRRNLEAPQHSTERENNGMEDKIIGIITIIEEETRAVEKVLQLSEKPFVQGKRLEFAGKVGNYDVILTQCLQQGEQSIISTFSYLMKQYNPDMICLVGIAGGINDDVNYTSVVLAEGVVGYDLSKDTDEGIVRRGKEFTVNVETSPLYQAVSRSISKKEIEPAENSIGKTINVVIGDIASGSAVIKSTKSKIRSWINNYNDKILACEMEAGGFTSAFYESKLNDEQPKKGICIIRGISDMADENKSKEEVKKYRQPAAENAAIVLRELISIIGNE</sequence>
<dbReference type="SUPFAM" id="SSF53271">
    <property type="entry name" value="PRTase-like"/>
    <property type="match status" value="1"/>
</dbReference>
<dbReference type="InterPro" id="IPR000836">
    <property type="entry name" value="PRTase_dom"/>
</dbReference>
<proteinExistence type="predicted"/>
<evidence type="ECO:0000313" key="3">
    <source>
        <dbReference type="Proteomes" id="UP000001299"/>
    </source>
</evidence>
<dbReference type="PANTHER" id="PTHR46832">
    <property type="entry name" value="5'-METHYLTHIOADENOSINE/S-ADENOSYLHOMOCYSTEINE NUCLEOSIDASE"/>
    <property type="match status" value="1"/>
</dbReference>
<evidence type="ECO:0000259" key="1">
    <source>
        <dbReference type="Pfam" id="PF01048"/>
    </source>
</evidence>
<organism evidence="2 3">
    <name type="scientific">Butyrivibrio proteoclasticus (strain ATCC 51982 / DSM 14932 / B316)</name>
    <name type="common">Clostridium proteoclasticum</name>
    <dbReference type="NCBI Taxonomy" id="515622"/>
    <lineage>
        <taxon>Bacteria</taxon>
        <taxon>Bacillati</taxon>
        <taxon>Bacillota</taxon>
        <taxon>Clostridia</taxon>
        <taxon>Lachnospirales</taxon>
        <taxon>Lachnospiraceae</taxon>
        <taxon>Butyrivibrio</taxon>
    </lineage>
</organism>
<dbReference type="InterPro" id="IPR035994">
    <property type="entry name" value="Nucleoside_phosphorylase_sf"/>
</dbReference>
<accession>E0RYT4</accession>
<dbReference type="CDD" id="cd06223">
    <property type="entry name" value="PRTases_typeI"/>
    <property type="match status" value="1"/>
</dbReference>
<dbReference type="KEGG" id="bpb:bpr_I2045"/>
<dbReference type="InterPro" id="IPR000845">
    <property type="entry name" value="Nucleoside_phosphorylase_d"/>
</dbReference>
<dbReference type="GO" id="GO:0008930">
    <property type="term" value="F:methylthioadenosine nucleosidase activity"/>
    <property type="evidence" value="ECO:0007669"/>
    <property type="project" value="TreeGrafter"/>
</dbReference>
<name>E0RYT4_BUTPB</name>
<protein>
    <submittedName>
        <fullName evidence="2">Phosphorylase domain-containing protein</fullName>
    </submittedName>
</protein>
<dbReference type="SUPFAM" id="SSF53167">
    <property type="entry name" value="Purine and uridine phosphorylases"/>
    <property type="match status" value="1"/>
</dbReference>
<evidence type="ECO:0000313" key="2">
    <source>
        <dbReference type="EMBL" id="ADL34779.1"/>
    </source>
</evidence>
<feature type="domain" description="Nucleoside phosphorylase" evidence="1">
    <location>
        <begin position="1139"/>
        <end position="1384"/>
    </location>
</feature>
<dbReference type="STRING" id="515622.bpr_I2045"/>
<dbReference type="Gene3D" id="3.40.50.1580">
    <property type="entry name" value="Nucleoside phosphorylase domain"/>
    <property type="match status" value="1"/>
</dbReference>